<dbReference type="Gene3D" id="2.60.120.10">
    <property type="entry name" value="Jelly Rolls"/>
    <property type="match status" value="1"/>
</dbReference>
<protein>
    <submittedName>
        <fullName evidence="3">Helix-turn-helix domain-containing protein</fullName>
    </submittedName>
</protein>
<dbReference type="InterPro" id="IPR013096">
    <property type="entry name" value="Cupin_2"/>
</dbReference>
<dbReference type="CDD" id="cd02209">
    <property type="entry name" value="cupin_XRE_C"/>
    <property type="match status" value="1"/>
</dbReference>
<dbReference type="Pfam" id="PF07883">
    <property type="entry name" value="Cupin_2"/>
    <property type="match status" value="1"/>
</dbReference>
<organism evidence="3 4">
    <name type="scientific">Sulfitobacter aestuarii</name>
    <dbReference type="NCBI Taxonomy" id="2161676"/>
    <lineage>
        <taxon>Bacteria</taxon>
        <taxon>Pseudomonadati</taxon>
        <taxon>Pseudomonadota</taxon>
        <taxon>Alphaproteobacteria</taxon>
        <taxon>Rhodobacterales</taxon>
        <taxon>Roseobacteraceae</taxon>
        <taxon>Sulfitobacter</taxon>
    </lineage>
</organism>
<sequence length="185" mass="20632">MPDRQLGQRLRDRRKVRKMSLKDVAEKANVSVGMISQVERGISMPSVRLLSSICTALEMPVSWLFEGSDERLDQLVVRKRQRRTLDLGSKGMIKELMTPDCCSDIQMMRLLIRPGGSSGDQPYRHETGAKCGTVLSGVLALEVNGVVHQITPGDSFAFDARELIRFWAVGDVEADVIWVVTPAVY</sequence>
<dbReference type="PROSITE" id="PS50943">
    <property type="entry name" value="HTH_CROC1"/>
    <property type="match status" value="1"/>
</dbReference>
<dbReference type="PANTHER" id="PTHR46797:SF2">
    <property type="entry name" value="TRANSCRIPTIONAL REGULATOR"/>
    <property type="match status" value="1"/>
</dbReference>
<reference evidence="4" key="1">
    <citation type="journal article" date="2019" name="Int. J. Syst. Evol. Microbiol.">
        <title>The Global Catalogue of Microorganisms (GCM) 10K type strain sequencing project: providing services to taxonomists for standard genome sequencing and annotation.</title>
        <authorList>
            <consortium name="The Broad Institute Genomics Platform"/>
            <consortium name="The Broad Institute Genome Sequencing Center for Infectious Disease"/>
            <person name="Wu L."/>
            <person name="Ma J."/>
        </authorList>
    </citation>
    <scope>NUCLEOTIDE SEQUENCE [LARGE SCALE GENOMIC DNA]</scope>
    <source>
        <strain evidence="4">TISTR 2562</strain>
    </source>
</reference>
<dbReference type="CDD" id="cd00093">
    <property type="entry name" value="HTH_XRE"/>
    <property type="match status" value="1"/>
</dbReference>
<dbReference type="RefSeq" id="WP_386375930.1">
    <property type="nucleotide sequence ID" value="NZ_JBHUMP010000027.1"/>
</dbReference>
<evidence type="ECO:0000313" key="3">
    <source>
        <dbReference type="EMBL" id="MFD2741499.1"/>
    </source>
</evidence>
<dbReference type="InterPro" id="IPR050807">
    <property type="entry name" value="TransReg_Diox_bact_type"/>
</dbReference>
<keyword evidence="1" id="KW-0238">DNA-binding</keyword>
<accession>A0ABW5U6K6</accession>
<dbReference type="InterPro" id="IPR014710">
    <property type="entry name" value="RmlC-like_jellyroll"/>
</dbReference>
<dbReference type="PANTHER" id="PTHR46797">
    <property type="entry name" value="HTH-TYPE TRANSCRIPTIONAL REGULATOR"/>
    <property type="match status" value="1"/>
</dbReference>
<proteinExistence type="predicted"/>
<dbReference type="InterPro" id="IPR011051">
    <property type="entry name" value="RmlC_Cupin_sf"/>
</dbReference>
<keyword evidence="4" id="KW-1185">Reference proteome</keyword>
<comment type="caution">
    <text evidence="3">The sequence shown here is derived from an EMBL/GenBank/DDBJ whole genome shotgun (WGS) entry which is preliminary data.</text>
</comment>
<dbReference type="SUPFAM" id="SSF51182">
    <property type="entry name" value="RmlC-like cupins"/>
    <property type="match status" value="1"/>
</dbReference>
<dbReference type="SMART" id="SM00530">
    <property type="entry name" value="HTH_XRE"/>
    <property type="match status" value="1"/>
</dbReference>
<dbReference type="InterPro" id="IPR010982">
    <property type="entry name" value="Lambda_DNA-bd_dom_sf"/>
</dbReference>
<evidence type="ECO:0000256" key="1">
    <source>
        <dbReference type="ARBA" id="ARBA00023125"/>
    </source>
</evidence>
<feature type="domain" description="HTH cro/C1-type" evidence="2">
    <location>
        <begin position="10"/>
        <end position="64"/>
    </location>
</feature>
<dbReference type="Proteomes" id="UP001597474">
    <property type="component" value="Unassembled WGS sequence"/>
</dbReference>
<gene>
    <name evidence="3" type="ORF">ACFSUD_18160</name>
</gene>
<dbReference type="SUPFAM" id="SSF47413">
    <property type="entry name" value="lambda repressor-like DNA-binding domains"/>
    <property type="match status" value="1"/>
</dbReference>
<dbReference type="EMBL" id="JBHUMP010000027">
    <property type="protein sequence ID" value="MFD2741499.1"/>
    <property type="molecule type" value="Genomic_DNA"/>
</dbReference>
<evidence type="ECO:0000259" key="2">
    <source>
        <dbReference type="PROSITE" id="PS50943"/>
    </source>
</evidence>
<name>A0ABW5U6K6_9RHOB</name>
<dbReference type="Gene3D" id="1.10.260.40">
    <property type="entry name" value="lambda repressor-like DNA-binding domains"/>
    <property type="match status" value="1"/>
</dbReference>
<dbReference type="Pfam" id="PF01381">
    <property type="entry name" value="HTH_3"/>
    <property type="match status" value="1"/>
</dbReference>
<dbReference type="InterPro" id="IPR001387">
    <property type="entry name" value="Cro/C1-type_HTH"/>
</dbReference>
<evidence type="ECO:0000313" key="4">
    <source>
        <dbReference type="Proteomes" id="UP001597474"/>
    </source>
</evidence>